<organism evidence="2 3">
    <name type="scientific">Paractinoplanes lichenicola</name>
    <dbReference type="NCBI Taxonomy" id="2802976"/>
    <lineage>
        <taxon>Bacteria</taxon>
        <taxon>Bacillati</taxon>
        <taxon>Actinomycetota</taxon>
        <taxon>Actinomycetes</taxon>
        <taxon>Micromonosporales</taxon>
        <taxon>Micromonosporaceae</taxon>
        <taxon>Paractinoplanes</taxon>
    </lineage>
</organism>
<evidence type="ECO:0000313" key="2">
    <source>
        <dbReference type="EMBL" id="MBL7262013.1"/>
    </source>
</evidence>
<name>A0ABS1W5Q1_9ACTN</name>
<feature type="chain" id="PRO_5047093142" evidence="1">
    <location>
        <begin position="26"/>
        <end position="410"/>
    </location>
</feature>
<reference evidence="2 3" key="1">
    <citation type="submission" date="2021-01" db="EMBL/GenBank/DDBJ databases">
        <title>Actinoplanes sp. nov. LDG1-01 isolated from lichen.</title>
        <authorList>
            <person name="Saeng-In P."/>
            <person name="Phongsopitanun W."/>
            <person name="Kanchanasin P."/>
            <person name="Yuki M."/>
            <person name="Kudo T."/>
            <person name="Ohkuma M."/>
            <person name="Tanasupawat S."/>
        </authorList>
    </citation>
    <scope>NUCLEOTIDE SEQUENCE [LARGE SCALE GENOMIC DNA]</scope>
    <source>
        <strain evidence="2 3">LDG1-01</strain>
    </source>
</reference>
<evidence type="ECO:0000313" key="3">
    <source>
        <dbReference type="Proteomes" id="UP000598996"/>
    </source>
</evidence>
<accession>A0ABS1W5Q1</accession>
<dbReference type="Proteomes" id="UP000598996">
    <property type="component" value="Unassembled WGS sequence"/>
</dbReference>
<keyword evidence="3" id="KW-1185">Reference proteome</keyword>
<protein>
    <submittedName>
        <fullName evidence="2">Uncharacterized protein</fullName>
    </submittedName>
</protein>
<dbReference type="EMBL" id="JAENHO010000025">
    <property type="protein sequence ID" value="MBL7262013.1"/>
    <property type="molecule type" value="Genomic_DNA"/>
</dbReference>
<gene>
    <name evidence="2" type="ORF">JKJ07_47855</name>
</gene>
<feature type="signal peptide" evidence="1">
    <location>
        <begin position="1"/>
        <end position="25"/>
    </location>
</feature>
<comment type="caution">
    <text evidence="2">The sequence shown here is derived from an EMBL/GenBank/DDBJ whole genome shotgun (WGS) entry which is preliminary data.</text>
</comment>
<dbReference type="RefSeq" id="WP_203078564.1">
    <property type="nucleotide sequence ID" value="NZ_JAENHO010000025.1"/>
</dbReference>
<keyword evidence="1" id="KW-0732">Signal</keyword>
<sequence length="410" mass="42456">MNSLRALTVATAAVLFALPATAASAAPTAPTLTVGGVACAPGGILVGSPTPAITARFTGSGTLTPSFAVWPAGRPAQRVEWTAPELSRPGTAFTTLPSAVVDGGKYRLTAHGASCTFTVDTVRPKAPLVTSADYPRGQSAGGAGVAGKFTFAADGDRDVVKFRYSAPGAGLVEVPADRRGRATVTITPDSYGAKAVTVQAIDRTGNRSAETTYEFTVIDNEPRVYDDNPSAAIGEPRVIRFWSAVPGTQSFTYTFNGGPAVTVPADAQGYGHATVTPGRRGDNPMTVTSRTGNGVVSPEITFNVYVRVEVPVPQISSPDFPGDGTPPPTVGETVTIVLRTDSPEVAEFVVSLDFGQTEQVVAADADGNVTFQHTLPPDYIFLEVQARARTADGFESGSGYAGWELTPADG</sequence>
<evidence type="ECO:0000256" key="1">
    <source>
        <dbReference type="SAM" id="SignalP"/>
    </source>
</evidence>
<proteinExistence type="predicted"/>